<dbReference type="InterPro" id="IPR036013">
    <property type="entry name" value="Band_7/SPFH_dom_sf"/>
</dbReference>
<dbReference type="CDD" id="cd03404">
    <property type="entry name" value="SPFH_HflK"/>
    <property type="match status" value="1"/>
</dbReference>
<feature type="compositionally biased region" description="Basic and acidic residues" evidence="7">
    <location>
        <begin position="358"/>
        <end position="372"/>
    </location>
</feature>
<name>A0A177NA91_9GAMM</name>
<keyword evidence="9" id="KW-0645">Protease</keyword>
<feature type="domain" description="Band 7" evidence="8">
    <location>
        <begin position="63"/>
        <end position="240"/>
    </location>
</feature>
<dbReference type="SMART" id="SM00244">
    <property type="entry name" value="PHB"/>
    <property type="match status" value="1"/>
</dbReference>
<dbReference type="GO" id="GO:0016020">
    <property type="term" value="C:membrane"/>
    <property type="evidence" value="ECO:0007669"/>
    <property type="project" value="UniProtKB-SubCell"/>
</dbReference>
<dbReference type="OrthoDB" id="9779595at2"/>
<proteinExistence type="inferred from homology"/>
<evidence type="ECO:0000256" key="7">
    <source>
        <dbReference type="SAM" id="MobiDB-lite"/>
    </source>
</evidence>
<accession>A0A177NA91</accession>
<dbReference type="Proteomes" id="UP000077628">
    <property type="component" value="Unassembled WGS sequence"/>
</dbReference>
<comment type="subcellular location">
    <subcellularLocation>
        <location evidence="1">Membrane</location>
        <topology evidence="1">Single-pass membrane protein</topology>
    </subcellularLocation>
</comment>
<dbReference type="InterPro" id="IPR010201">
    <property type="entry name" value="HflK"/>
</dbReference>
<dbReference type="Pfam" id="PF01145">
    <property type="entry name" value="Band_7"/>
    <property type="match status" value="1"/>
</dbReference>
<keyword evidence="9" id="KW-0378">Hydrolase</keyword>
<comment type="subunit">
    <text evidence="6">HflC and HflK may interact to form a multimeric complex.</text>
</comment>
<comment type="caution">
    <text evidence="9">The sequence shown here is derived from an EMBL/GenBank/DDBJ whole genome shotgun (WGS) entry which is preliminary data.</text>
</comment>
<evidence type="ECO:0000256" key="1">
    <source>
        <dbReference type="ARBA" id="ARBA00004167"/>
    </source>
</evidence>
<dbReference type="GO" id="GO:0006508">
    <property type="term" value="P:proteolysis"/>
    <property type="evidence" value="ECO:0007669"/>
    <property type="project" value="UniProtKB-KW"/>
</dbReference>
<dbReference type="RefSeq" id="WP_064030840.1">
    <property type="nucleotide sequence ID" value="NZ_LUUK01000196.1"/>
</dbReference>
<protein>
    <recommendedName>
        <fullName evidence="6">Protein HflK</fullName>
    </recommendedName>
</protein>
<dbReference type="NCBIfam" id="TIGR01933">
    <property type="entry name" value="hflK"/>
    <property type="match status" value="1"/>
</dbReference>
<evidence type="ECO:0000256" key="5">
    <source>
        <dbReference type="ARBA" id="ARBA00023136"/>
    </source>
</evidence>
<dbReference type="PANTHER" id="PTHR43327:SF2">
    <property type="entry name" value="MODULATOR OF FTSH PROTEASE HFLK"/>
    <property type="match status" value="1"/>
</dbReference>
<gene>
    <name evidence="9" type="ORF">A1355_11770</name>
</gene>
<keyword evidence="5 6" id="KW-0472">Membrane</keyword>
<evidence type="ECO:0000256" key="4">
    <source>
        <dbReference type="ARBA" id="ARBA00022989"/>
    </source>
</evidence>
<evidence type="ECO:0000313" key="10">
    <source>
        <dbReference type="Proteomes" id="UP000077628"/>
    </source>
</evidence>
<comment type="function">
    <text evidence="6">HflC and HflK could encode or regulate a protease.</text>
</comment>
<dbReference type="Gene3D" id="3.30.479.30">
    <property type="entry name" value="Band 7 domain"/>
    <property type="match status" value="1"/>
</dbReference>
<dbReference type="SUPFAM" id="SSF117892">
    <property type="entry name" value="Band 7/SPFH domain"/>
    <property type="match status" value="1"/>
</dbReference>
<evidence type="ECO:0000256" key="6">
    <source>
        <dbReference type="RuleBase" id="RU364113"/>
    </source>
</evidence>
<evidence type="ECO:0000256" key="2">
    <source>
        <dbReference type="ARBA" id="ARBA00006971"/>
    </source>
</evidence>
<dbReference type="PANTHER" id="PTHR43327">
    <property type="entry name" value="STOMATIN-LIKE PROTEIN 2, MITOCHONDRIAL"/>
    <property type="match status" value="1"/>
</dbReference>
<keyword evidence="4 6" id="KW-1133">Transmembrane helix</keyword>
<dbReference type="EMBL" id="LUUK01000196">
    <property type="protein sequence ID" value="OAI14948.1"/>
    <property type="molecule type" value="Genomic_DNA"/>
</dbReference>
<dbReference type="STRING" id="702114.A1355_11770"/>
<feature type="region of interest" description="Disordered" evidence="7">
    <location>
        <begin position="341"/>
        <end position="388"/>
    </location>
</feature>
<dbReference type="InterPro" id="IPR050710">
    <property type="entry name" value="Band7/mec-2_domain"/>
</dbReference>
<keyword evidence="10" id="KW-1185">Reference proteome</keyword>
<evidence type="ECO:0000256" key="3">
    <source>
        <dbReference type="ARBA" id="ARBA00022692"/>
    </source>
</evidence>
<dbReference type="InterPro" id="IPR001107">
    <property type="entry name" value="Band_7"/>
</dbReference>
<evidence type="ECO:0000313" key="9">
    <source>
        <dbReference type="EMBL" id="OAI14948.1"/>
    </source>
</evidence>
<sequence>MSSEKQNTGKHEPQPDWKLEVDKQWRQFSGKANDFYNDHKHLFSMSKVASMLGGTLVVAWLGSGFYIVGEGNRGVVARFGAYADTTLPGPHWHFPLPIEEVTIVNVEQQRFIEIGYRDSSRLSKSSLIPAESLMLTADENIINVRLAVQYQVNNAKNYLYSVKDNENTLKQVTESVERAVIGRNNMDFVLTEGRSQIVAELKEQIQQAMDDYRTGITIASVNLQDAQPPEEVQGAFEDAIRAREDKQRLINEAEAYSNEIIPKARGAASRIIQEAEAYEAEKLAKAKGETERFDQLLVEYEKNPAITRKRLYLEAKEKLYSSTNKIMLGADGANPMLYMPLPQTAGHPASSATTGGVEAEHNIEPSAKDKNAARKSSGGDLRPSRSKP</sequence>
<evidence type="ECO:0000259" key="8">
    <source>
        <dbReference type="SMART" id="SM00244"/>
    </source>
</evidence>
<dbReference type="GO" id="GO:0008233">
    <property type="term" value="F:peptidase activity"/>
    <property type="evidence" value="ECO:0007669"/>
    <property type="project" value="UniProtKB-KW"/>
</dbReference>
<feature type="transmembrane region" description="Helical" evidence="6">
    <location>
        <begin position="48"/>
        <end position="68"/>
    </location>
</feature>
<reference evidence="10" key="1">
    <citation type="submission" date="2016-03" db="EMBL/GenBank/DDBJ databases">
        <authorList>
            <person name="Heylen K."/>
            <person name="De Vos P."/>
            <person name="Vekeman B."/>
        </authorList>
    </citation>
    <scope>NUCLEOTIDE SEQUENCE [LARGE SCALE GENOMIC DNA]</scope>
    <source>
        <strain evidence="10">R-45383</strain>
    </source>
</reference>
<dbReference type="AlphaFoldDB" id="A0A177NA91"/>
<organism evidence="9 10">
    <name type="scientific">Methylomonas koyamae</name>
    <dbReference type="NCBI Taxonomy" id="702114"/>
    <lineage>
        <taxon>Bacteria</taxon>
        <taxon>Pseudomonadati</taxon>
        <taxon>Pseudomonadota</taxon>
        <taxon>Gammaproteobacteria</taxon>
        <taxon>Methylococcales</taxon>
        <taxon>Methylococcaceae</taxon>
        <taxon>Methylomonas</taxon>
    </lineage>
</organism>
<keyword evidence="3 6" id="KW-0812">Transmembrane</keyword>
<comment type="similarity">
    <text evidence="2 6">Belongs to the band 7/mec-2 family. HflK subfamily.</text>
</comment>